<name>A0ABC8R018_9AQUA</name>
<feature type="region of interest" description="Disordered" evidence="1">
    <location>
        <begin position="69"/>
        <end position="142"/>
    </location>
</feature>
<reference evidence="2 4" key="1">
    <citation type="submission" date="2024-02" db="EMBL/GenBank/DDBJ databases">
        <authorList>
            <person name="Vignale AGUSTIN F."/>
            <person name="Sosa J E."/>
            <person name="Modenutti C."/>
        </authorList>
    </citation>
    <scope>NUCLEOTIDE SEQUENCE [LARGE SCALE GENOMIC DNA]</scope>
</reference>
<dbReference type="Proteomes" id="UP001642360">
    <property type="component" value="Unassembled WGS sequence"/>
</dbReference>
<evidence type="ECO:0000313" key="4">
    <source>
        <dbReference type="Proteomes" id="UP001642360"/>
    </source>
</evidence>
<dbReference type="AlphaFoldDB" id="A0ABC8R018"/>
<keyword evidence="4" id="KW-1185">Reference proteome</keyword>
<dbReference type="EMBL" id="CAUOFW020004869">
    <property type="protein sequence ID" value="CAK9167571.1"/>
    <property type="molecule type" value="Genomic_DNA"/>
</dbReference>
<comment type="caution">
    <text evidence="2">The sequence shown here is derived from an EMBL/GenBank/DDBJ whole genome shotgun (WGS) entry which is preliminary data.</text>
</comment>
<organism evidence="2 4">
    <name type="scientific">Ilex paraguariensis</name>
    <name type="common">yerba mate</name>
    <dbReference type="NCBI Taxonomy" id="185542"/>
    <lineage>
        <taxon>Eukaryota</taxon>
        <taxon>Viridiplantae</taxon>
        <taxon>Streptophyta</taxon>
        <taxon>Embryophyta</taxon>
        <taxon>Tracheophyta</taxon>
        <taxon>Spermatophyta</taxon>
        <taxon>Magnoliopsida</taxon>
        <taxon>eudicotyledons</taxon>
        <taxon>Gunneridae</taxon>
        <taxon>Pentapetalae</taxon>
        <taxon>asterids</taxon>
        <taxon>campanulids</taxon>
        <taxon>Aquifoliales</taxon>
        <taxon>Aquifoliaceae</taxon>
        <taxon>Ilex</taxon>
    </lineage>
</organism>
<feature type="compositionally biased region" description="Basic and acidic residues" evidence="1">
    <location>
        <begin position="94"/>
        <end position="126"/>
    </location>
</feature>
<evidence type="ECO:0000313" key="2">
    <source>
        <dbReference type="EMBL" id="CAK9136284.1"/>
    </source>
</evidence>
<sequence length="220" mass="24502">MVIDVAEVTMSDSLSKVMIDITVNRPDGSGKLVLDGDEQLQEMFFLYRNCKEILVFVNVEVGSQVRLSPPPDVGIGEEPNVDDNEPNVQNDDTDANRHEVKHDIVDEHTGGSGENDDRGANRHEVDDANDDNVYVDGDDAPNVSYEYNDDTINTQLDENCDDEFSDYQSGDEGYVSNTNSEELEVDVDETHTRGRKRKCNVSDTSRFGVEFSVPEDGNTD</sequence>
<accession>A0ABC8R018</accession>
<proteinExistence type="predicted"/>
<evidence type="ECO:0000256" key="1">
    <source>
        <dbReference type="SAM" id="MobiDB-lite"/>
    </source>
</evidence>
<dbReference type="EMBL" id="CAUOFW020000746">
    <property type="protein sequence ID" value="CAK9136284.1"/>
    <property type="molecule type" value="Genomic_DNA"/>
</dbReference>
<protein>
    <submittedName>
        <fullName evidence="2">Uncharacterized protein</fullName>
    </submittedName>
</protein>
<gene>
    <name evidence="2" type="ORF">ILEXP_LOCUS3258</name>
    <name evidence="3" type="ORF">ILEXP_LOCUS36845</name>
</gene>
<evidence type="ECO:0000313" key="3">
    <source>
        <dbReference type="EMBL" id="CAK9167571.1"/>
    </source>
</evidence>